<dbReference type="PROSITE" id="PS00063">
    <property type="entry name" value="ALDOKETO_REDUCTASE_3"/>
    <property type="match status" value="1"/>
</dbReference>
<dbReference type="Pfam" id="PF00248">
    <property type="entry name" value="Aldo_ket_red"/>
    <property type="match status" value="1"/>
</dbReference>
<evidence type="ECO:0000256" key="3">
    <source>
        <dbReference type="ARBA" id="ARBA00023002"/>
    </source>
</evidence>
<keyword evidence="10" id="KW-1185">Reference proteome</keyword>
<dbReference type="PANTHER" id="PTHR43827">
    <property type="entry name" value="2,5-DIKETO-D-GLUCONIC ACID REDUCTASE"/>
    <property type="match status" value="1"/>
</dbReference>
<dbReference type="STRING" id="569857.TP70_07120"/>
<dbReference type="PIRSF" id="PIRSF000097">
    <property type="entry name" value="AKR"/>
    <property type="match status" value="1"/>
</dbReference>
<accession>A0A0D6XRK6</accession>
<name>A0A0D6XRK6_9STAP</name>
<evidence type="ECO:0000313" key="9">
    <source>
        <dbReference type="EMBL" id="SUM57914.1"/>
    </source>
</evidence>
<feature type="domain" description="NADP-dependent oxidoreductase" evidence="7">
    <location>
        <begin position="15"/>
        <end position="257"/>
    </location>
</feature>
<dbReference type="FunFam" id="3.20.20.100:FF:000015">
    <property type="entry name" value="Oxidoreductase, aldo/keto reductase family"/>
    <property type="match status" value="1"/>
</dbReference>
<protein>
    <submittedName>
        <fullName evidence="9">Oxidoreductase of aldo/keto reductase family, subgroup 1</fullName>
        <ecNumber evidence="9">1.-.-.-</ecNumber>
    </submittedName>
</protein>
<evidence type="ECO:0000259" key="7">
    <source>
        <dbReference type="Pfam" id="PF00248"/>
    </source>
</evidence>
<dbReference type="EMBL" id="JXWY01000042">
    <property type="protein sequence ID" value="KIX90458.1"/>
    <property type="molecule type" value="Genomic_DNA"/>
</dbReference>
<evidence type="ECO:0000313" key="10">
    <source>
        <dbReference type="Proteomes" id="UP000032366"/>
    </source>
</evidence>
<dbReference type="EC" id="1.-.-.-" evidence="9"/>
<dbReference type="AlphaFoldDB" id="A0A0D6XRK6"/>
<evidence type="ECO:0000256" key="4">
    <source>
        <dbReference type="PIRSR" id="PIRSR000097-1"/>
    </source>
</evidence>
<reference evidence="8 10" key="1">
    <citation type="submission" date="2015-01" db="EMBL/GenBank/DDBJ databases">
        <authorList>
            <person name="Guo J."/>
        </authorList>
    </citation>
    <scope>NUCLEOTIDE SEQUENCE [LARGE SCALE GENOMIC DNA]</scope>
    <source>
        <strain evidence="8 10">DSM 22147</strain>
    </source>
</reference>
<dbReference type="InterPro" id="IPR018170">
    <property type="entry name" value="Aldo/ket_reductase_CS"/>
</dbReference>
<dbReference type="Proteomes" id="UP000032366">
    <property type="component" value="Unassembled WGS sequence"/>
</dbReference>
<dbReference type="CDD" id="cd19071">
    <property type="entry name" value="AKR_AKR1-5-like"/>
    <property type="match status" value="1"/>
</dbReference>
<dbReference type="RefSeq" id="WP_044360614.1">
    <property type="nucleotide sequence ID" value="NZ_JXWY01000042.1"/>
</dbReference>
<sequence length="268" mass="30705">MEYITLNTGARMPLLGLGTWNLRGDTCTSLVSEALQLGYRLIDTAQMYDNEKEVGQAIAQTSVKRDDLFITTKLDSRSNGYQQACEGIVRSLDNLNLEYIDLMLVHEPYAHDCAMYEALVEAYDEGKVKAIGISNYDEKRFEQFIQNVQPIPMVNQVECHLQFQKWALHQKLKAHGTVMQAWSPLGQGKIDIAKEPVLVQLADKYKKTPAQIVLRFMTQRGVAVIPKTKHIERLEENSHIFDFKLLPEEMRMIQSLDKGTTLFSWTEY</sequence>
<evidence type="ECO:0000256" key="5">
    <source>
        <dbReference type="PIRSR" id="PIRSR000097-2"/>
    </source>
</evidence>
<evidence type="ECO:0000313" key="11">
    <source>
        <dbReference type="Proteomes" id="UP000254100"/>
    </source>
</evidence>
<keyword evidence="3 9" id="KW-0560">Oxidoreductase</keyword>
<evidence type="ECO:0000256" key="2">
    <source>
        <dbReference type="ARBA" id="ARBA00022857"/>
    </source>
</evidence>
<dbReference type="PROSITE" id="PS00062">
    <property type="entry name" value="ALDOKETO_REDUCTASE_2"/>
    <property type="match status" value="1"/>
</dbReference>
<dbReference type="Proteomes" id="UP000254100">
    <property type="component" value="Unassembled WGS sequence"/>
</dbReference>
<organism evidence="9 11">
    <name type="scientific">Staphylococcus microti</name>
    <dbReference type="NCBI Taxonomy" id="569857"/>
    <lineage>
        <taxon>Bacteria</taxon>
        <taxon>Bacillati</taxon>
        <taxon>Bacillota</taxon>
        <taxon>Bacilli</taxon>
        <taxon>Bacillales</taxon>
        <taxon>Staphylococcaceae</taxon>
        <taxon>Staphylococcus</taxon>
    </lineage>
</organism>
<proteinExistence type="inferred from homology"/>
<feature type="site" description="Lowers pKa of active site Tyr" evidence="6">
    <location>
        <position position="73"/>
    </location>
</feature>
<evidence type="ECO:0000256" key="1">
    <source>
        <dbReference type="ARBA" id="ARBA00007905"/>
    </source>
</evidence>
<evidence type="ECO:0000313" key="8">
    <source>
        <dbReference type="EMBL" id="KIX90458.1"/>
    </source>
</evidence>
<dbReference type="InterPro" id="IPR020471">
    <property type="entry name" value="AKR"/>
</dbReference>
<dbReference type="PRINTS" id="PR00069">
    <property type="entry name" value="ALDKETRDTASE"/>
</dbReference>
<dbReference type="PROSITE" id="PS00798">
    <property type="entry name" value="ALDOKETO_REDUCTASE_1"/>
    <property type="match status" value="1"/>
</dbReference>
<comment type="similarity">
    <text evidence="1">Belongs to the aldo/keto reductase family.</text>
</comment>
<feature type="active site" description="Proton donor" evidence="4">
    <location>
        <position position="48"/>
    </location>
</feature>
<evidence type="ECO:0000256" key="6">
    <source>
        <dbReference type="PIRSR" id="PIRSR000097-3"/>
    </source>
</evidence>
<dbReference type="PANTHER" id="PTHR43827:SF3">
    <property type="entry name" value="NADP-DEPENDENT OXIDOREDUCTASE DOMAIN-CONTAINING PROTEIN"/>
    <property type="match status" value="1"/>
</dbReference>
<dbReference type="Gene3D" id="3.20.20.100">
    <property type="entry name" value="NADP-dependent oxidoreductase domain"/>
    <property type="match status" value="1"/>
</dbReference>
<dbReference type="SUPFAM" id="SSF51430">
    <property type="entry name" value="NAD(P)-linked oxidoreductase"/>
    <property type="match status" value="1"/>
</dbReference>
<dbReference type="OrthoDB" id="9804790at2"/>
<dbReference type="GO" id="GO:0016616">
    <property type="term" value="F:oxidoreductase activity, acting on the CH-OH group of donors, NAD or NADP as acceptor"/>
    <property type="evidence" value="ECO:0007669"/>
    <property type="project" value="UniProtKB-ARBA"/>
</dbReference>
<dbReference type="InterPro" id="IPR023210">
    <property type="entry name" value="NADP_OxRdtase_dom"/>
</dbReference>
<feature type="binding site" evidence="5">
    <location>
        <position position="106"/>
    </location>
    <ligand>
        <name>substrate</name>
    </ligand>
</feature>
<dbReference type="EMBL" id="UHDT01000001">
    <property type="protein sequence ID" value="SUM57914.1"/>
    <property type="molecule type" value="Genomic_DNA"/>
</dbReference>
<reference evidence="9 11" key="2">
    <citation type="submission" date="2018-06" db="EMBL/GenBank/DDBJ databases">
        <authorList>
            <consortium name="Pathogen Informatics"/>
            <person name="Doyle S."/>
        </authorList>
    </citation>
    <scope>NUCLEOTIDE SEQUENCE [LARGE SCALE GENOMIC DNA]</scope>
    <source>
        <strain evidence="9 11">NCTC13832</strain>
    </source>
</reference>
<gene>
    <name evidence="9" type="ORF">NCTC13832_01644</name>
    <name evidence="8" type="ORF">TP70_07120</name>
</gene>
<keyword evidence="2" id="KW-0521">NADP</keyword>
<dbReference type="InterPro" id="IPR036812">
    <property type="entry name" value="NAD(P)_OxRdtase_dom_sf"/>
</dbReference>